<comment type="caution">
    <text evidence="6">The sequence shown here is derived from an EMBL/GenBank/DDBJ whole genome shotgun (WGS) entry which is preliminary data.</text>
</comment>
<dbReference type="Pfam" id="PF13377">
    <property type="entry name" value="Peripla_BP_3"/>
    <property type="match status" value="1"/>
</dbReference>
<keyword evidence="4" id="KW-0804">Transcription</keyword>
<dbReference type="NCBIfam" id="NF047341">
    <property type="entry name" value="lactose_RbsR"/>
    <property type="match status" value="1"/>
</dbReference>
<keyword evidence="3" id="KW-0238">DNA-binding</keyword>
<dbReference type="PROSITE" id="PS50932">
    <property type="entry name" value="HTH_LACI_2"/>
    <property type="match status" value="1"/>
</dbReference>
<dbReference type="SMART" id="SM00354">
    <property type="entry name" value="HTH_LACI"/>
    <property type="match status" value="1"/>
</dbReference>
<reference evidence="6 7" key="1">
    <citation type="submission" date="2024-09" db="EMBL/GenBank/DDBJ databases">
        <authorList>
            <person name="Sun Q."/>
            <person name="Mori K."/>
        </authorList>
    </citation>
    <scope>NUCLEOTIDE SEQUENCE [LARGE SCALE GENOMIC DNA]</scope>
    <source>
        <strain evidence="6 7">TBRC 4575</strain>
    </source>
</reference>
<evidence type="ECO:0000256" key="3">
    <source>
        <dbReference type="ARBA" id="ARBA00023125"/>
    </source>
</evidence>
<dbReference type="InterPro" id="IPR000843">
    <property type="entry name" value="HTH_LacI"/>
</dbReference>
<evidence type="ECO:0000256" key="4">
    <source>
        <dbReference type="ARBA" id="ARBA00023163"/>
    </source>
</evidence>
<evidence type="ECO:0000259" key="5">
    <source>
        <dbReference type="PROSITE" id="PS50932"/>
    </source>
</evidence>
<dbReference type="Gene3D" id="1.10.260.40">
    <property type="entry name" value="lambda repressor-like DNA-binding domains"/>
    <property type="match status" value="1"/>
</dbReference>
<dbReference type="InterPro" id="IPR028082">
    <property type="entry name" value="Peripla_BP_I"/>
</dbReference>
<dbReference type="RefSeq" id="WP_137646152.1">
    <property type="nucleotide sequence ID" value="NZ_BAABRM010000043.1"/>
</dbReference>
<dbReference type="PRINTS" id="PR00036">
    <property type="entry name" value="HTHLACI"/>
</dbReference>
<dbReference type="InterPro" id="IPR010982">
    <property type="entry name" value="Lambda_DNA-bd_dom_sf"/>
</dbReference>
<keyword evidence="1" id="KW-0678">Repressor</keyword>
<dbReference type="CDD" id="cd01392">
    <property type="entry name" value="HTH_LacI"/>
    <property type="match status" value="1"/>
</dbReference>
<protein>
    <submittedName>
        <fullName evidence="6">Ribose utilization transcriptional repressor RbsR</fullName>
    </submittedName>
</protein>
<accession>A0ABV6JZU8</accession>
<dbReference type="PANTHER" id="PTHR30146">
    <property type="entry name" value="LACI-RELATED TRANSCRIPTIONAL REPRESSOR"/>
    <property type="match status" value="1"/>
</dbReference>
<dbReference type="EMBL" id="JBHLUK010000004">
    <property type="protein sequence ID" value="MFC0422747.1"/>
    <property type="molecule type" value="Genomic_DNA"/>
</dbReference>
<dbReference type="Pfam" id="PF00356">
    <property type="entry name" value="LacI"/>
    <property type="match status" value="1"/>
</dbReference>
<keyword evidence="7" id="KW-1185">Reference proteome</keyword>
<dbReference type="SUPFAM" id="SSF47413">
    <property type="entry name" value="lambda repressor-like DNA-binding domains"/>
    <property type="match status" value="1"/>
</dbReference>
<sequence>MARKVTIRDVAQAAGVSVTTVSQILNNKGERFSPLTRQKVRDARKRLNYVPDFNAQYLIRRSSRTIGVLIPDLGNPFFSQFITGIQNKAMELGYVPLIFGFDNNSQRASQYLEELIKRAADGMIIASDILDTTDIDQTLRANHIPYILLDRSATSVSEGDHLMVNDRDGGRQVAEFLLEQGHRDLAVVMPQQASLNIHKRWEGFETALQSVAGTHIHQIFTSLDKEGGRAAAAKVVKLPNVSAVFAINDEVAMGLYRGLKDCGRQIPDDYSIVGFDDIEIDQYLRPTLTTVHQPTLTLGEQATEMVIARIKSPSKPLQTIKLPVELVVRESTRKI</sequence>
<proteinExistence type="predicted"/>
<dbReference type="Proteomes" id="UP001589855">
    <property type="component" value="Unassembled WGS sequence"/>
</dbReference>
<keyword evidence="2" id="KW-0805">Transcription regulation</keyword>
<dbReference type="PROSITE" id="PS00356">
    <property type="entry name" value="HTH_LACI_1"/>
    <property type="match status" value="1"/>
</dbReference>
<dbReference type="PANTHER" id="PTHR30146:SF148">
    <property type="entry name" value="HTH-TYPE TRANSCRIPTIONAL REPRESSOR PURR-RELATED"/>
    <property type="match status" value="1"/>
</dbReference>
<gene>
    <name evidence="6" type="primary">rbsR</name>
    <name evidence="6" type="ORF">ACFFGS_00950</name>
</gene>
<dbReference type="InterPro" id="IPR046335">
    <property type="entry name" value="LacI/GalR-like_sensor"/>
</dbReference>
<name>A0ABV6JZU8_9LACO</name>
<evidence type="ECO:0000313" key="7">
    <source>
        <dbReference type="Proteomes" id="UP001589855"/>
    </source>
</evidence>
<evidence type="ECO:0000256" key="2">
    <source>
        <dbReference type="ARBA" id="ARBA00023015"/>
    </source>
</evidence>
<organism evidence="6 7">
    <name type="scientific">Lactiplantibacillus plajomi</name>
    <dbReference type="NCBI Taxonomy" id="1457217"/>
    <lineage>
        <taxon>Bacteria</taxon>
        <taxon>Bacillati</taxon>
        <taxon>Bacillota</taxon>
        <taxon>Bacilli</taxon>
        <taxon>Lactobacillales</taxon>
        <taxon>Lactobacillaceae</taxon>
        <taxon>Lactiplantibacillus</taxon>
    </lineage>
</organism>
<dbReference type="Gene3D" id="3.40.50.2300">
    <property type="match status" value="2"/>
</dbReference>
<evidence type="ECO:0000313" key="6">
    <source>
        <dbReference type="EMBL" id="MFC0422747.1"/>
    </source>
</evidence>
<evidence type="ECO:0000256" key="1">
    <source>
        <dbReference type="ARBA" id="ARBA00022491"/>
    </source>
</evidence>
<feature type="domain" description="HTH lacI-type" evidence="5">
    <location>
        <begin position="5"/>
        <end position="60"/>
    </location>
</feature>
<dbReference type="SUPFAM" id="SSF53822">
    <property type="entry name" value="Periplasmic binding protein-like I"/>
    <property type="match status" value="1"/>
</dbReference>